<evidence type="ECO:0000313" key="4">
    <source>
        <dbReference type="EMBL" id="SEQ05136.1"/>
    </source>
</evidence>
<protein>
    <submittedName>
        <fullName evidence="4">D-alanine transaminase</fullName>
    </submittedName>
</protein>
<dbReference type="InterPro" id="IPR001544">
    <property type="entry name" value="Aminotrans_IV"/>
</dbReference>
<dbReference type="GO" id="GO:0003824">
    <property type="term" value="F:catalytic activity"/>
    <property type="evidence" value="ECO:0007669"/>
    <property type="project" value="InterPro"/>
</dbReference>
<dbReference type="FunFam" id="3.20.10.10:FF:000002">
    <property type="entry name" value="D-alanine aminotransferase"/>
    <property type="match status" value="1"/>
</dbReference>
<dbReference type="Gene3D" id="3.30.470.10">
    <property type="match status" value="1"/>
</dbReference>
<dbReference type="Pfam" id="PF01063">
    <property type="entry name" value="Aminotran_4"/>
    <property type="match status" value="1"/>
</dbReference>
<dbReference type="InterPro" id="IPR050571">
    <property type="entry name" value="Class-IV_PLP-Dep_Aminotrnsfr"/>
</dbReference>
<organism evidence="4 5">
    <name type="scientific">Treponema bryantii</name>
    <dbReference type="NCBI Taxonomy" id="163"/>
    <lineage>
        <taxon>Bacteria</taxon>
        <taxon>Pseudomonadati</taxon>
        <taxon>Spirochaetota</taxon>
        <taxon>Spirochaetia</taxon>
        <taxon>Spirochaetales</taxon>
        <taxon>Treponemataceae</taxon>
        <taxon>Treponema</taxon>
    </lineage>
</organism>
<name>A0A1H9CV91_9SPIR</name>
<dbReference type="InterPro" id="IPR043132">
    <property type="entry name" value="BCAT-like_C"/>
</dbReference>
<dbReference type="InterPro" id="IPR036038">
    <property type="entry name" value="Aminotransferase-like"/>
</dbReference>
<evidence type="ECO:0000256" key="3">
    <source>
        <dbReference type="ARBA" id="ARBA00022898"/>
    </source>
</evidence>
<proteinExistence type="inferred from homology"/>
<evidence type="ECO:0000256" key="1">
    <source>
        <dbReference type="ARBA" id="ARBA00001933"/>
    </source>
</evidence>
<reference evidence="4 5" key="1">
    <citation type="submission" date="2016-10" db="EMBL/GenBank/DDBJ databases">
        <authorList>
            <person name="de Groot N.N."/>
        </authorList>
    </citation>
    <scope>NUCLEOTIDE SEQUENCE [LARGE SCALE GENOMIC DNA]</scope>
    <source>
        <strain evidence="4 5">B25</strain>
    </source>
</reference>
<dbReference type="EMBL" id="FOFU01000002">
    <property type="protein sequence ID" value="SEQ05136.1"/>
    <property type="molecule type" value="Genomic_DNA"/>
</dbReference>
<dbReference type="SUPFAM" id="SSF56752">
    <property type="entry name" value="D-aminoacid aminotransferase-like PLP-dependent enzymes"/>
    <property type="match status" value="1"/>
</dbReference>
<dbReference type="RefSeq" id="WP_074641446.1">
    <property type="nucleotide sequence ID" value="NZ_FOFU01000002.1"/>
</dbReference>
<keyword evidence="5" id="KW-1185">Reference proteome</keyword>
<dbReference type="PANTHER" id="PTHR42743">
    <property type="entry name" value="AMINO-ACID AMINOTRANSFERASE"/>
    <property type="match status" value="1"/>
</dbReference>
<dbReference type="Gene3D" id="3.20.10.10">
    <property type="entry name" value="D-amino Acid Aminotransferase, subunit A, domain 2"/>
    <property type="match status" value="1"/>
</dbReference>
<evidence type="ECO:0000256" key="2">
    <source>
        <dbReference type="ARBA" id="ARBA00009320"/>
    </source>
</evidence>
<dbReference type="Proteomes" id="UP000182360">
    <property type="component" value="Unassembled WGS sequence"/>
</dbReference>
<dbReference type="GO" id="GO:0046394">
    <property type="term" value="P:carboxylic acid biosynthetic process"/>
    <property type="evidence" value="ECO:0007669"/>
    <property type="project" value="UniProtKB-ARBA"/>
</dbReference>
<dbReference type="PANTHER" id="PTHR42743:SF10">
    <property type="entry name" value="D-ALANINE AMINOTRANSFERASE"/>
    <property type="match status" value="1"/>
</dbReference>
<accession>A0A1H9CV91</accession>
<dbReference type="GO" id="GO:0008652">
    <property type="term" value="P:amino acid biosynthetic process"/>
    <property type="evidence" value="ECO:0007669"/>
    <property type="project" value="UniProtKB-ARBA"/>
</dbReference>
<sequence length="285" mass="32312">MKNVAYYNGKMGLQEELTIPFLDRAMFFGDGVYDATYSANRKIFEKDWHLERFYNSLKAVKIPFKLSKEELLAELQKCIDAMDSDGVCFVYWEVTRGTAPRNHLFPDVEPNLIINITESKLTDLRTPCKLITEEDTRFFHCNIKTLNLLPSVLGSQKAFEAGAKEVVFHRGERVTECAHTNVNIIKNGVYITPPLDELILPGVTRRHYISLCQKLGIPYEERVFTLDELFDADEVFITSAGTLGLAACEIDGKKVGGKATDLLRKLQKAAVEDFERETGYKANII</sequence>
<dbReference type="AlphaFoldDB" id="A0A1H9CV91"/>
<evidence type="ECO:0000313" key="5">
    <source>
        <dbReference type="Proteomes" id="UP000182360"/>
    </source>
</evidence>
<dbReference type="OrthoDB" id="9805628at2"/>
<keyword evidence="3" id="KW-0663">Pyridoxal phosphate</keyword>
<dbReference type="InterPro" id="IPR043131">
    <property type="entry name" value="BCAT-like_N"/>
</dbReference>
<comment type="cofactor">
    <cofactor evidence="1">
        <name>pyridoxal 5'-phosphate</name>
        <dbReference type="ChEBI" id="CHEBI:597326"/>
    </cofactor>
</comment>
<dbReference type="GO" id="GO:0005829">
    <property type="term" value="C:cytosol"/>
    <property type="evidence" value="ECO:0007669"/>
    <property type="project" value="TreeGrafter"/>
</dbReference>
<comment type="similarity">
    <text evidence="2">Belongs to the class-IV pyridoxal-phosphate-dependent aminotransferase family.</text>
</comment>
<gene>
    <name evidence="4" type="ORF">SAMN04487977_102322</name>
</gene>